<dbReference type="InterPro" id="IPR036770">
    <property type="entry name" value="Ankyrin_rpt-contain_sf"/>
</dbReference>
<dbReference type="EMBL" id="JAPFFF010000012">
    <property type="protein sequence ID" value="KAK8876079.1"/>
    <property type="molecule type" value="Genomic_DNA"/>
</dbReference>
<evidence type="ECO:0000313" key="1">
    <source>
        <dbReference type="EMBL" id="KAK8876079.1"/>
    </source>
</evidence>
<evidence type="ECO:0000313" key="2">
    <source>
        <dbReference type="Proteomes" id="UP001470230"/>
    </source>
</evidence>
<protein>
    <recommendedName>
        <fullName evidence="3">DUF3447 domain-containing protein</fullName>
    </recommendedName>
</protein>
<proteinExistence type="predicted"/>
<name>A0ABR2JDS7_9EUKA</name>
<reference evidence="1 2" key="1">
    <citation type="submission" date="2024-04" db="EMBL/GenBank/DDBJ databases">
        <title>Tritrichomonas musculus Genome.</title>
        <authorList>
            <person name="Alves-Ferreira E."/>
            <person name="Grigg M."/>
            <person name="Lorenzi H."/>
            <person name="Galac M."/>
        </authorList>
    </citation>
    <scope>NUCLEOTIDE SEQUENCE [LARGE SCALE GENOMIC DNA]</scope>
    <source>
        <strain evidence="1 2">EAF2021</strain>
    </source>
</reference>
<organism evidence="1 2">
    <name type="scientific">Tritrichomonas musculus</name>
    <dbReference type="NCBI Taxonomy" id="1915356"/>
    <lineage>
        <taxon>Eukaryota</taxon>
        <taxon>Metamonada</taxon>
        <taxon>Parabasalia</taxon>
        <taxon>Tritrichomonadida</taxon>
        <taxon>Tritrichomonadidae</taxon>
        <taxon>Tritrichomonas</taxon>
    </lineage>
</organism>
<gene>
    <name evidence="1" type="ORF">M9Y10_006265</name>
</gene>
<evidence type="ECO:0008006" key="3">
    <source>
        <dbReference type="Google" id="ProtNLM"/>
    </source>
</evidence>
<keyword evidence="2" id="KW-1185">Reference proteome</keyword>
<dbReference type="Proteomes" id="UP001470230">
    <property type="component" value="Unassembled WGS sequence"/>
</dbReference>
<sequence length="216" mass="25428">MTEFDNGLKSGENQREICQIIRKDSIQEFTVFENLSGINLSGYKINSTFDETNKFLLKKKKVSLIEYATFFGSLKIIQYLVHNKVELNSSLWFFAIYSNNAKVIRYLEEKGIFPDNSMAKDLYYESIKSFDTQMTDYIRNNYFNESDSKISFQDYCCCFKCHNYVFFPERIDNNSAFCALCKYNLNGLARLLLNNCKFDINQKVVVEKTKIQYYNV</sequence>
<comment type="caution">
    <text evidence="1">The sequence shown here is derived from an EMBL/GenBank/DDBJ whole genome shotgun (WGS) entry which is preliminary data.</text>
</comment>
<accession>A0ABR2JDS7</accession>
<dbReference type="SUPFAM" id="SSF48403">
    <property type="entry name" value="Ankyrin repeat"/>
    <property type="match status" value="1"/>
</dbReference>